<dbReference type="Proteomes" id="UP000682877">
    <property type="component" value="Chromosome 4"/>
</dbReference>
<proteinExistence type="predicted"/>
<gene>
    <name evidence="1" type="ORF">AARE701A_LOCUS9415</name>
</gene>
<dbReference type="AlphaFoldDB" id="A0A8S2A5H1"/>
<evidence type="ECO:0000313" key="2">
    <source>
        <dbReference type="Proteomes" id="UP000682877"/>
    </source>
</evidence>
<dbReference type="EMBL" id="LR999454">
    <property type="protein sequence ID" value="CAE6005295.1"/>
    <property type="molecule type" value="Genomic_DNA"/>
</dbReference>
<keyword evidence="2" id="KW-1185">Reference proteome</keyword>
<evidence type="ECO:0008006" key="3">
    <source>
        <dbReference type="Google" id="ProtNLM"/>
    </source>
</evidence>
<sequence>MDPDDPNYAKRYTSQEDMHFGIRVFWEFDTAPIAYRNEASSIFDKITASLKQANPRYFIRMVTIYVDFSAFQEDTSIFQKGNHNFDLIVAHMPKRDPYCRDQACKDGKPPKDLLASHCLKQDLNFHTIHDDPPFNVLVITSDPAFEATITELYQSGFVMLLACDTRTLSTVGRHCYYKWYWNQMRMGAAPLLPDGTFLA</sequence>
<evidence type="ECO:0000313" key="1">
    <source>
        <dbReference type="EMBL" id="CAE6005295.1"/>
    </source>
</evidence>
<reference evidence="1" key="1">
    <citation type="submission" date="2021-01" db="EMBL/GenBank/DDBJ databases">
        <authorList>
            <person name="Bezrukov I."/>
        </authorList>
    </citation>
    <scope>NUCLEOTIDE SEQUENCE</scope>
</reference>
<accession>A0A8S2A5H1</accession>
<name>A0A8S2A5H1_ARAAE</name>
<organism evidence="1 2">
    <name type="scientific">Arabidopsis arenosa</name>
    <name type="common">Sand rock-cress</name>
    <name type="synonym">Cardaminopsis arenosa</name>
    <dbReference type="NCBI Taxonomy" id="38785"/>
    <lineage>
        <taxon>Eukaryota</taxon>
        <taxon>Viridiplantae</taxon>
        <taxon>Streptophyta</taxon>
        <taxon>Embryophyta</taxon>
        <taxon>Tracheophyta</taxon>
        <taxon>Spermatophyta</taxon>
        <taxon>Magnoliopsida</taxon>
        <taxon>eudicotyledons</taxon>
        <taxon>Gunneridae</taxon>
        <taxon>Pentapetalae</taxon>
        <taxon>rosids</taxon>
        <taxon>malvids</taxon>
        <taxon>Brassicales</taxon>
        <taxon>Brassicaceae</taxon>
        <taxon>Camelineae</taxon>
        <taxon>Arabidopsis</taxon>
    </lineage>
</organism>
<protein>
    <recommendedName>
        <fullName evidence="3">NYN domain-containing protein</fullName>
    </recommendedName>
</protein>